<dbReference type="RefSeq" id="WP_145257680.1">
    <property type="nucleotide sequence ID" value="NZ_CP036279.1"/>
</dbReference>
<dbReference type="KEGG" id="knv:Pan216_18900"/>
<reference evidence="1 2" key="1">
    <citation type="submission" date="2019-02" db="EMBL/GenBank/DDBJ databases">
        <title>Deep-cultivation of Planctomycetes and their phenomic and genomic characterization uncovers novel biology.</title>
        <authorList>
            <person name="Wiegand S."/>
            <person name="Jogler M."/>
            <person name="Boedeker C."/>
            <person name="Pinto D."/>
            <person name="Vollmers J."/>
            <person name="Rivas-Marin E."/>
            <person name="Kohn T."/>
            <person name="Peeters S.H."/>
            <person name="Heuer A."/>
            <person name="Rast P."/>
            <person name="Oberbeckmann S."/>
            <person name="Bunk B."/>
            <person name="Jeske O."/>
            <person name="Meyerdierks A."/>
            <person name="Storesund J.E."/>
            <person name="Kallscheuer N."/>
            <person name="Luecker S."/>
            <person name="Lage O.M."/>
            <person name="Pohl T."/>
            <person name="Merkel B.J."/>
            <person name="Hornburger P."/>
            <person name="Mueller R.-W."/>
            <person name="Bruemmer F."/>
            <person name="Labrenz M."/>
            <person name="Spormann A.M."/>
            <person name="Op den Camp H."/>
            <person name="Overmann J."/>
            <person name="Amann R."/>
            <person name="Jetten M.S.M."/>
            <person name="Mascher T."/>
            <person name="Medema M.H."/>
            <person name="Devos D.P."/>
            <person name="Kaster A.-K."/>
            <person name="Ovreas L."/>
            <person name="Rohde M."/>
            <person name="Galperin M.Y."/>
            <person name="Jogler C."/>
        </authorList>
    </citation>
    <scope>NUCLEOTIDE SEQUENCE [LARGE SCALE GENOMIC DNA]</scope>
    <source>
        <strain evidence="1 2">Pan216</strain>
    </source>
</reference>
<dbReference type="Proteomes" id="UP000317093">
    <property type="component" value="Chromosome"/>
</dbReference>
<sequence>MNLFATILTHPAPSANYRGESELNRSVIQKVTDGRFDYPIISPEAMRNALREMLAGYGLECNRMRLPDEEQLAVRFQDLPNPDKYIDDFLFGYLVAAGDKDRKKYREKIEKDRGKDAAKSFQFKRDSVLRMNLAKALEPYRHNAVFTQSPLAVDSPYKNADKSALLHRETCVTAFQYPFALAGNDCKEKPDWTRKLLRAISELGGVAGNHARSYFEMAPASIVVRLTDSLVAGFRTYCFRPDGHPHLIDDILHDDYPGSEFVLGGELVKRDLSEDVQQGLRDKGVTLLRDPRKLLEMVAERFLGEL</sequence>
<name>A0A518B229_9BACT</name>
<dbReference type="OrthoDB" id="9781560at2"/>
<gene>
    <name evidence="1" type="primary">devR</name>
    <name evidence="1" type="ORF">Pan216_18900</name>
</gene>
<evidence type="ECO:0000313" key="1">
    <source>
        <dbReference type="EMBL" id="QDU61037.1"/>
    </source>
</evidence>
<organism evidence="1 2">
    <name type="scientific">Kolteria novifilia</name>
    <dbReference type="NCBI Taxonomy" id="2527975"/>
    <lineage>
        <taxon>Bacteria</taxon>
        <taxon>Pseudomonadati</taxon>
        <taxon>Planctomycetota</taxon>
        <taxon>Planctomycetia</taxon>
        <taxon>Kolteriales</taxon>
        <taxon>Kolteriaceae</taxon>
        <taxon>Kolteria</taxon>
    </lineage>
</organism>
<accession>A0A518B229</accession>
<dbReference type="AlphaFoldDB" id="A0A518B229"/>
<proteinExistence type="predicted"/>
<protein>
    <submittedName>
        <fullName evidence="1">CRISPR-associated protein Cas7/Cst2/DevR</fullName>
    </submittedName>
</protein>
<dbReference type="EMBL" id="CP036279">
    <property type="protein sequence ID" value="QDU61037.1"/>
    <property type="molecule type" value="Genomic_DNA"/>
</dbReference>
<evidence type="ECO:0000313" key="2">
    <source>
        <dbReference type="Proteomes" id="UP000317093"/>
    </source>
</evidence>
<keyword evidence="2" id="KW-1185">Reference proteome</keyword>